<dbReference type="EMBL" id="RCCT01000003">
    <property type="protein sequence ID" value="RLK07590.1"/>
    <property type="molecule type" value="Genomic_DNA"/>
</dbReference>
<dbReference type="AlphaFoldDB" id="A0A497ZFV2"/>
<dbReference type="Proteomes" id="UP000271700">
    <property type="component" value="Unassembled WGS sequence"/>
</dbReference>
<name>A0A497ZFV2_9RHOB</name>
<proteinExistence type="inferred from homology"/>
<comment type="similarity">
    <text evidence="1">Belongs to the LDH2/MDH2 oxidoreductase family.</text>
</comment>
<comment type="caution">
    <text evidence="3">The sequence shown here is derived from an EMBL/GenBank/DDBJ whole genome shotgun (WGS) entry which is preliminary data.</text>
</comment>
<reference evidence="3 4" key="1">
    <citation type="submission" date="2018-10" db="EMBL/GenBank/DDBJ databases">
        <title>Genomic Encyclopedia of Archaeal and Bacterial Type Strains, Phase II (KMG-II): from individual species to whole genera.</title>
        <authorList>
            <person name="Goeker M."/>
        </authorList>
    </citation>
    <scope>NUCLEOTIDE SEQUENCE [LARGE SCALE GENOMIC DNA]</scope>
    <source>
        <strain evidence="3 4">DSM 29317</strain>
    </source>
</reference>
<evidence type="ECO:0000313" key="3">
    <source>
        <dbReference type="EMBL" id="RLK07590.1"/>
    </source>
</evidence>
<protein>
    <submittedName>
        <fullName evidence="3">Delta1-piperideine-2-carboxylate reductase</fullName>
    </submittedName>
</protein>
<dbReference type="SUPFAM" id="SSF89733">
    <property type="entry name" value="L-sulfolactate dehydrogenase-like"/>
    <property type="match status" value="1"/>
</dbReference>
<gene>
    <name evidence="3" type="ORF">CLV75_2716</name>
</gene>
<keyword evidence="4" id="KW-1185">Reference proteome</keyword>
<keyword evidence="2" id="KW-0560">Oxidoreductase</keyword>
<evidence type="ECO:0000256" key="2">
    <source>
        <dbReference type="ARBA" id="ARBA00023002"/>
    </source>
</evidence>
<dbReference type="InterPro" id="IPR043143">
    <property type="entry name" value="Mal/L-sulf/L-lact_DH-like_NADP"/>
</dbReference>
<dbReference type="Gene3D" id="1.10.1530.10">
    <property type="match status" value="1"/>
</dbReference>
<evidence type="ECO:0000256" key="1">
    <source>
        <dbReference type="ARBA" id="ARBA00006056"/>
    </source>
</evidence>
<sequence>MHMTDDSTTTLSLDEVRGLARSVFVAAGVDEHGSAVLADLVRMSERDGPRSHGLRMLPVYAQSFASGYANPAANPSVERIAPGVLRGDGDNGYYQIVAAKARNELIEMARENGVAAFSCANCHHLGALRFDTGSLAEAGLVALGVVNSLSMVVPQGGVRPVFGTNPMSFACPRPGGEPVVWDQASSMVALMDIRMAAAEGHDLPRPAGLDPEGQPTRDPNAILETRSLLPFGEHKGAAIAFLIEVLGAALAGGTLSVDNAKREAHGALNIKGGNTLIAIDPARFGNEAFGEYVQRICGEIEGNGDARVPGDGRLKNRAAAEADGVSVTAELMAQLRELQ</sequence>
<dbReference type="InterPro" id="IPR036111">
    <property type="entry name" value="Mal/L-sulfo/L-lacto_DH-like_sf"/>
</dbReference>
<accession>A0A497ZFV2</accession>
<evidence type="ECO:0000313" key="4">
    <source>
        <dbReference type="Proteomes" id="UP000271700"/>
    </source>
</evidence>
<organism evidence="3 4">
    <name type="scientific">Ruegeria conchae</name>
    <dbReference type="NCBI Taxonomy" id="981384"/>
    <lineage>
        <taxon>Bacteria</taxon>
        <taxon>Pseudomonadati</taxon>
        <taxon>Pseudomonadota</taxon>
        <taxon>Alphaproteobacteria</taxon>
        <taxon>Rhodobacterales</taxon>
        <taxon>Roseobacteraceae</taxon>
        <taxon>Ruegeria</taxon>
    </lineage>
</organism>
<dbReference type="STRING" id="981384.GCA_000192475_02313"/>
<dbReference type="InterPro" id="IPR003767">
    <property type="entry name" value="Malate/L-lactate_DH-like"/>
</dbReference>
<dbReference type="InterPro" id="IPR043144">
    <property type="entry name" value="Mal/L-sulf/L-lact_DH-like_ah"/>
</dbReference>
<dbReference type="PANTHER" id="PTHR11091">
    <property type="entry name" value="OXIDOREDUCTASE-RELATED"/>
    <property type="match status" value="1"/>
</dbReference>
<dbReference type="PANTHER" id="PTHR11091:SF0">
    <property type="entry name" value="MALATE DEHYDROGENASE"/>
    <property type="match status" value="1"/>
</dbReference>
<dbReference type="GO" id="GO:0016491">
    <property type="term" value="F:oxidoreductase activity"/>
    <property type="evidence" value="ECO:0007669"/>
    <property type="project" value="UniProtKB-KW"/>
</dbReference>
<dbReference type="Gene3D" id="3.30.1370.60">
    <property type="entry name" value="Hypothetical oxidoreductase yiak, domain 2"/>
    <property type="match status" value="1"/>
</dbReference>
<dbReference type="Pfam" id="PF02615">
    <property type="entry name" value="Ldh_2"/>
    <property type="match status" value="1"/>
</dbReference>